<sequence>MSKESSNCANQQTPFDWRGRRVNRACYNSTTPPSAAVSEVFSLALLPFPHTGTNARRSITRLMMAIGYISGLCSVPHAPLLAPLCNSRGPTVCLSPAAVVWPGSAPVLLLLCGQALPQSCCCCVARLCLSTAVVVWPGSASVLLLLCGQALPQSCCCCVARLCPSTAAVVWPGSASVLLLLCGQALPQSCCCCVARLCLSPAAVVWPGSAPTSPGGTHAKTVGAETNSQVTEKTTWGRAKGSQS</sequence>
<name>A0A3S1BM74_ELYCH</name>
<keyword evidence="3" id="KW-1185">Reference proteome</keyword>
<gene>
    <name evidence="2" type="ORF">EGW08_008147</name>
</gene>
<proteinExistence type="predicted"/>
<feature type="compositionally biased region" description="Polar residues" evidence="1">
    <location>
        <begin position="224"/>
        <end position="234"/>
    </location>
</feature>
<protein>
    <submittedName>
        <fullName evidence="2">Uncharacterized protein</fullName>
    </submittedName>
</protein>
<comment type="caution">
    <text evidence="2">The sequence shown here is derived from an EMBL/GenBank/DDBJ whole genome shotgun (WGS) entry which is preliminary data.</text>
</comment>
<feature type="region of interest" description="Disordered" evidence="1">
    <location>
        <begin position="212"/>
        <end position="244"/>
    </location>
</feature>
<evidence type="ECO:0000313" key="2">
    <source>
        <dbReference type="EMBL" id="RUS84108.1"/>
    </source>
</evidence>
<reference evidence="2 3" key="1">
    <citation type="submission" date="2019-01" db="EMBL/GenBank/DDBJ databases">
        <title>A draft genome assembly of the solar-powered sea slug Elysia chlorotica.</title>
        <authorList>
            <person name="Cai H."/>
            <person name="Li Q."/>
            <person name="Fang X."/>
            <person name="Li J."/>
            <person name="Curtis N.E."/>
            <person name="Altenburger A."/>
            <person name="Shibata T."/>
            <person name="Feng M."/>
            <person name="Maeda T."/>
            <person name="Schwartz J.A."/>
            <person name="Shigenobu S."/>
            <person name="Lundholm N."/>
            <person name="Nishiyama T."/>
            <person name="Yang H."/>
            <person name="Hasebe M."/>
            <person name="Li S."/>
            <person name="Pierce S.K."/>
            <person name="Wang J."/>
        </authorList>
    </citation>
    <scope>NUCLEOTIDE SEQUENCE [LARGE SCALE GENOMIC DNA]</scope>
    <source>
        <strain evidence="2">EC2010</strain>
        <tissue evidence="2">Whole organism of an adult</tissue>
    </source>
</reference>
<dbReference type="AlphaFoldDB" id="A0A3S1BM74"/>
<evidence type="ECO:0000313" key="3">
    <source>
        <dbReference type="Proteomes" id="UP000271974"/>
    </source>
</evidence>
<evidence type="ECO:0000256" key="1">
    <source>
        <dbReference type="SAM" id="MobiDB-lite"/>
    </source>
</evidence>
<dbReference type="EMBL" id="RQTK01000218">
    <property type="protein sequence ID" value="RUS84108.1"/>
    <property type="molecule type" value="Genomic_DNA"/>
</dbReference>
<organism evidence="2 3">
    <name type="scientific">Elysia chlorotica</name>
    <name type="common">Eastern emerald elysia</name>
    <name type="synonym">Sea slug</name>
    <dbReference type="NCBI Taxonomy" id="188477"/>
    <lineage>
        <taxon>Eukaryota</taxon>
        <taxon>Metazoa</taxon>
        <taxon>Spiralia</taxon>
        <taxon>Lophotrochozoa</taxon>
        <taxon>Mollusca</taxon>
        <taxon>Gastropoda</taxon>
        <taxon>Heterobranchia</taxon>
        <taxon>Euthyneura</taxon>
        <taxon>Panpulmonata</taxon>
        <taxon>Sacoglossa</taxon>
        <taxon>Placobranchoidea</taxon>
        <taxon>Plakobranchidae</taxon>
        <taxon>Elysia</taxon>
    </lineage>
</organism>
<accession>A0A3S1BM74</accession>
<dbReference type="Proteomes" id="UP000271974">
    <property type="component" value="Unassembled WGS sequence"/>
</dbReference>